<dbReference type="EMBL" id="FOLL01000001">
    <property type="protein sequence ID" value="SFB83808.1"/>
    <property type="molecule type" value="Genomic_DNA"/>
</dbReference>
<accession>A0A1I1EEQ3</accession>
<evidence type="ECO:0000313" key="3">
    <source>
        <dbReference type="EMBL" id="SFB83808.1"/>
    </source>
</evidence>
<dbReference type="RefSeq" id="WP_090970560.1">
    <property type="nucleotide sequence ID" value="NZ_FOLL01000001.1"/>
</dbReference>
<dbReference type="Proteomes" id="UP000199577">
    <property type="component" value="Unassembled WGS sequence"/>
</dbReference>
<dbReference type="OrthoDB" id="793869at2"/>
<dbReference type="AlphaFoldDB" id="A0A1I1EEQ3"/>
<evidence type="ECO:0000256" key="1">
    <source>
        <dbReference type="SAM" id="Phobius"/>
    </source>
</evidence>
<evidence type="ECO:0000313" key="4">
    <source>
        <dbReference type="Proteomes" id="UP000199577"/>
    </source>
</evidence>
<protein>
    <submittedName>
        <fullName evidence="3">Uncharacterized protein</fullName>
    </submittedName>
</protein>
<keyword evidence="1" id="KW-1133">Transmembrane helix</keyword>
<keyword evidence="4" id="KW-1185">Reference proteome</keyword>
<feature type="transmembrane region" description="Helical" evidence="1">
    <location>
        <begin position="118"/>
        <end position="135"/>
    </location>
</feature>
<reference evidence="3 4" key="1">
    <citation type="submission" date="2016-10" db="EMBL/GenBank/DDBJ databases">
        <authorList>
            <person name="de Groot N.N."/>
        </authorList>
    </citation>
    <scope>NUCLEOTIDE SEQUENCE [LARGE SCALE GENOMIC DNA]</scope>
    <source>
        <strain evidence="3 4">DSM 22900</strain>
    </source>
</reference>
<organism evidence="3 4">
    <name type="scientific">Parapedobacter composti</name>
    <dbReference type="NCBI Taxonomy" id="623281"/>
    <lineage>
        <taxon>Bacteria</taxon>
        <taxon>Pseudomonadati</taxon>
        <taxon>Bacteroidota</taxon>
        <taxon>Sphingobacteriia</taxon>
        <taxon>Sphingobacteriales</taxon>
        <taxon>Sphingobacteriaceae</taxon>
        <taxon>Parapedobacter</taxon>
    </lineage>
</organism>
<feature type="chain" id="PRO_5011486723" evidence="2">
    <location>
        <begin position="20"/>
        <end position="179"/>
    </location>
</feature>
<dbReference type="STRING" id="623281.SAMN05421747_101434"/>
<keyword evidence="1" id="KW-0472">Membrane</keyword>
<keyword evidence="1" id="KW-0812">Transmembrane</keyword>
<proteinExistence type="predicted"/>
<keyword evidence="2" id="KW-0732">Signal</keyword>
<evidence type="ECO:0000256" key="2">
    <source>
        <dbReference type="SAM" id="SignalP"/>
    </source>
</evidence>
<sequence length="179" mass="20159">MQKVLYLLVSLLSPALLLAQPDHIINHFIVKENLIKNGKLAIIATDAEENPMESVSGTYQFTINGFQQELKFNEGVAVTPNPIETSAFVFIKHRNQQGSHGRLYFIWKTADGLNPIAISWYYLILIPAVILLVAYLFKRLMVLAILVLVGLFIFNYSKGLDLESIFETIVHGIKSLANR</sequence>
<gene>
    <name evidence="3" type="ORF">SAMN05421747_101434</name>
</gene>
<feature type="transmembrane region" description="Helical" evidence="1">
    <location>
        <begin position="140"/>
        <end position="157"/>
    </location>
</feature>
<name>A0A1I1EEQ3_9SPHI</name>
<feature type="signal peptide" evidence="2">
    <location>
        <begin position="1"/>
        <end position="19"/>
    </location>
</feature>